<dbReference type="EMBL" id="NOZQ01000030">
    <property type="protein sequence ID" value="OYD17176.1"/>
    <property type="molecule type" value="Genomic_DNA"/>
</dbReference>
<comment type="caution">
    <text evidence="2">The sequence shown here is derived from an EMBL/GenBank/DDBJ whole genome shotgun (WGS) entry which is preliminary data.</text>
</comment>
<evidence type="ECO:0000256" key="1">
    <source>
        <dbReference type="SAM" id="Phobius"/>
    </source>
</evidence>
<feature type="transmembrane region" description="Helical" evidence="1">
    <location>
        <begin position="179"/>
        <end position="197"/>
    </location>
</feature>
<organism evidence="2 3">
    <name type="scientific">candidate division WOR-3 bacterium JGI_Cruoil_03_44_89</name>
    <dbReference type="NCBI Taxonomy" id="1973748"/>
    <lineage>
        <taxon>Bacteria</taxon>
        <taxon>Bacteria division WOR-3</taxon>
    </lineage>
</organism>
<reference evidence="2 3" key="1">
    <citation type="submission" date="2017-07" db="EMBL/GenBank/DDBJ databases">
        <title>Recovery of genomes from metagenomes via a dereplication, aggregation, and scoring strategy.</title>
        <authorList>
            <person name="Sieber C.M."/>
            <person name="Probst A.J."/>
            <person name="Sharrar A."/>
            <person name="Thomas B.C."/>
            <person name="Hess M."/>
            <person name="Tringe S.G."/>
            <person name="Banfield J.F."/>
        </authorList>
    </citation>
    <scope>NUCLEOTIDE SEQUENCE [LARGE SCALE GENOMIC DNA]</scope>
    <source>
        <strain evidence="2">JGI_Cruoil_03_44_89</strain>
    </source>
</reference>
<keyword evidence="1" id="KW-0472">Membrane</keyword>
<proteinExistence type="predicted"/>
<evidence type="ECO:0000313" key="2">
    <source>
        <dbReference type="EMBL" id="OYD17176.1"/>
    </source>
</evidence>
<dbReference type="Proteomes" id="UP000215215">
    <property type="component" value="Unassembled WGS sequence"/>
</dbReference>
<sequence length="253" mass="29146">MGPKTKKQLLDEFTPIELSEIAAEYDIAYKRRKKIIESLSKEMKAQEIRQRLDFHYKRDKKILLIEGIPKKEGYDETGMIEKLAKMANFEAKRYQPSRKAEAIDLIRSLDYGLIHISSHGTKGALNFGRIKIMPGDLSTVDRIYSQILTIGACEVGDKEFMRKIAFSTGIPIIIAPSKLIYFLDSAVFFVIFYHFFFKGLIKKKKDAYIYGSDIHRRAHSSFEKAKKAIRGFGLTGKIKLFDFTMELSNAFKY</sequence>
<dbReference type="AlphaFoldDB" id="A0A235BYA0"/>
<name>A0A235BYA0_UNCW3</name>
<gene>
    <name evidence="2" type="ORF">CH333_01765</name>
</gene>
<keyword evidence="1" id="KW-0812">Transmembrane</keyword>
<protein>
    <recommendedName>
        <fullName evidence="4">CHAT domain-containing protein</fullName>
    </recommendedName>
</protein>
<accession>A0A235BYA0</accession>
<keyword evidence="1" id="KW-1133">Transmembrane helix</keyword>
<evidence type="ECO:0008006" key="4">
    <source>
        <dbReference type="Google" id="ProtNLM"/>
    </source>
</evidence>
<evidence type="ECO:0000313" key="3">
    <source>
        <dbReference type="Proteomes" id="UP000215215"/>
    </source>
</evidence>